<keyword evidence="5" id="KW-0479">Metal-binding</keyword>
<dbReference type="InterPro" id="IPR035966">
    <property type="entry name" value="PKF_sf"/>
</dbReference>
<comment type="caution">
    <text evidence="13">The sequence shown here is derived from an EMBL/GenBank/DDBJ whole genome shotgun (WGS) entry which is preliminary data.</text>
</comment>
<keyword evidence="7" id="KW-0460">Magnesium</keyword>
<evidence type="ECO:0000256" key="9">
    <source>
        <dbReference type="ARBA" id="ARBA00038478"/>
    </source>
</evidence>
<keyword evidence="14" id="KW-1185">Reference proteome</keyword>
<comment type="similarity">
    <text evidence="9">Belongs to the phosphofructokinase type A (PFKA) family.</text>
</comment>
<dbReference type="EMBL" id="SJPQ01000003">
    <property type="protein sequence ID" value="TWT87708.1"/>
    <property type="molecule type" value="Genomic_DNA"/>
</dbReference>
<dbReference type="InterPro" id="IPR000023">
    <property type="entry name" value="Phosphofructokinase_dom"/>
</dbReference>
<dbReference type="SUPFAM" id="SSF53784">
    <property type="entry name" value="Phosphofructokinase"/>
    <property type="match status" value="1"/>
</dbReference>
<dbReference type="UniPathway" id="UPA00109">
    <property type="reaction ID" value="UER00182"/>
</dbReference>
<keyword evidence="11" id="KW-0472">Membrane</keyword>
<dbReference type="Pfam" id="PF00365">
    <property type="entry name" value="PFK"/>
    <property type="match status" value="1"/>
</dbReference>
<keyword evidence="11" id="KW-0812">Transmembrane</keyword>
<keyword evidence="4 13" id="KW-0808">Transferase</keyword>
<reference evidence="13 14" key="1">
    <citation type="submission" date="2019-02" db="EMBL/GenBank/DDBJ databases">
        <title>Deep-cultivation of Planctomycetes and their phenomic and genomic characterization uncovers novel biology.</title>
        <authorList>
            <person name="Wiegand S."/>
            <person name="Jogler M."/>
            <person name="Boedeker C."/>
            <person name="Pinto D."/>
            <person name="Vollmers J."/>
            <person name="Rivas-Marin E."/>
            <person name="Kohn T."/>
            <person name="Peeters S.H."/>
            <person name="Heuer A."/>
            <person name="Rast P."/>
            <person name="Oberbeckmann S."/>
            <person name="Bunk B."/>
            <person name="Jeske O."/>
            <person name="Meyerdierks A."/>
            <person name="Storesund J.E."/>
            <person name="Kallscheuer N."/>
            <person name="Luecker S."/>
            <person name="Lage O.M."/>
            <person name="Pohl T."/>
            <person name="Merkel B.J."/>
            <person name="Hornburger P."/>
            <person name="Mueller R.-W."/>
            <person name="Bruemmer F."/>
            <person name="Labrenz M."/>
            <person name="Spormann A.M."/>
            <person name="Op Den Camp H."/>
            <person name="Overmann J."/>
            <person name="Amann R."/>
            <person name="Jetten M.S.M."/>
            <person name="Mascher T."/>
            <person name="Medema M.H."/>
            <person name="Devos D.P."/>
            <person name="Kaster A.-K."/>
            <person name="Ovreas L."/>
            <person name="Rohde M."/>
            <person name="Galperin M.Y."/>
            <person name="Jogler C."/>
        </authorList>
    </citation>
    <scope>NUCLEOTIDE SEQUENCE [LARGE SCALE GENOMIC DNA]</scope>
    <source>
        <strain evidence="13 14">Mal64</strain>
    </source>
</reference>
<dbReference type="GO" id="GO:0003872">
    <property type="term" value="F:6-phosphofructokinase activity"/>
    <property type="evidence" value="ECO:0007669"/>
    <property type="project" value="UniProtKB-EC"/>
</dbReference>
<dbReference type="EC" id="2.7.1.11" evidence="13"/>
<dbReference type="PIRSF" id="PIRSF036482">
    <property type="entry name" value="PPi_PFK_TM0289"/>
    <property type="match status" value="1"/>
</dbReference>
<evidence type="ECO:0000313" key="13">
    <source>
        <dbReference type="EMBL" id="TWT87708.1"/>
    </source>
</evidence>
<accession>A0A5C5ZKM2</accession>
<evidence type="ECO:0000256" key="6">
    <source>
        <dbReference type="ARBA" id="ARBA00022777"/>
    </source>
</evidence>
<dbReference type="GO" id="GO:0006002">
    <property type="term" value="P:fructose 6-phosphate metabolic process"/>
    <property type="evidence" value="ECO:0007669"/>
    <property type="project" value="InterPro"/>
</dbReference>
<evidence type="ECO:0000256" key="11">
    <source>
        <dbReference type="SAM" id="Phobius"/>
    </source>
</evidence>
<dbReference type="GO" id="GO:0009749">
    <property type="term" value="P:response to glucose"/>
    <property type="evidence" value="ECO:0007669"/>
    <property type="project" value="TreeGrafter"/>
</dbReference>
<keyword evidence="3" id="KW-0963">Cytoplasm</keyword>
<feature type="transmembrane region" description="Helical" evidence="11">
    <location>
        <begin position="20"/>
        <end position="44"/>
    </location>
</feature>
<comment type="function">
    <text evidence="2">Catalyzes the phosphorylation of D-fructose 6-phosphate, the first committing step of glycolysis. Uses inorganic phosphate (PPi) as phosphoryl donor instead of ATP like common ATP-dependent phosphofructokinases (ATP-PFKs), which renders the reaction reversible, and can thus function both in glycolysis and gluconeogenesis. Consistently, PPi-PFK can replace the enzymes of both the forward (ATP-PFK) and reverse (fructose-bisphosphatase (FBPase)) reactions.</text>
</comment>
<keyword evidence="8" id="KW-0324">Glycolysis</keyword>
<evidence type="ECO:0000256" key="7">
    <source>
        <dbReference type="ARBA" id="ARBA00022842"/>
    </source>
</evidence>
<comment type="cofactor">
    <cofactor evidence="1">
        <name>Mg(2+)</name>
        <dbReference type="ChEBI" id="CHEBI:18420"/>
    </cofactor>
</comment>
<evidence type="ECO:0000313" key="14">
    <source>
        <dbReference type="Proteomes" id="UP000315440"/>
    </source>
</evidence>
<evidence type="ECO:0000256" key="8">
    <source>
        <dbReference type="ARBA" id="ARBA00023152"/>
    </source>
</evidence>
<dbReference type="InterPro" id="IPR011403">
    <property type="entry name" value="PPi-PFK_TM0289"/>
</dbReference>
<comment type="catalytic activity">
    <reaction evidence="10">
        <text>beta-D-fructose 6-phosphate + diphosphate = beta-D-fructose 1,6-bisphosphate + phosphate + H(+)</text>
        <dbReference type="Rhea" id="RHEA:13613"/>
        <dbReference type="ChEBI" id="CHEBI:15378"/>
        <dbReference type="ChEBI" id="CHEBI:32966"/>
        <dbReference type="ChEBI" id="CHEBI:33019"/>
        <dbReference type="ChEBI" id="CHEBI:43474"/>
        <dbReference type="ChEBI" id="CHEBI:57634"/>
        <dbReference type="EC" id="2.7.1.90"/>
    </reaction>
</comment>
<keyword evidence="11" id="KW-1133">Transmembrane helix</keyword>
<keyword evidence="6 13" id="KW-0418">Kinase</keyword>
<dbReference type="PANTHER" id="PTHR43650:SF1">
    <property type="entry name" value="PYROPHOSPHATE--FRUCTOSE 6-PHOSPHATE 1-PHOSPHOTRANSFERASE SUBUNIT BETA 2"/>
    <property type="match status" value="1"/>
</dbReference>
<dbReference type="GO" id="GO:0047334">
    <property type="term" value="F:diphosphate-fructose-6-phosphate 1-phosphotransferase activity"/>
    <property type="evidence" value="ECO:0007669"/>
    <property type="project" value="UniProtKB-EC"/>
</dbReference>
<evidence type="ECO:0000256" key="10">
    <source>
        <dbReference type="ARBA" id="ARBA00048072"/>
    </source>
</evidence>
<dbReference type="GO" id="GO:0005829">
    <property type="term" value="C:cytosol"/>
    <property type="evidence" value="ECO:0007669"/>
    <property type="project" value="TreeGrafter"/>
</dbReference>
<dbReference type="AlphaFoldDB" id="A0A5C5ZKM2"/>
<proteinExistence type="inferred from homology"/>
<organism evidence="13 14">
    <name type="scientific">Pseudobythopirellula maris</name>
    <dbReference type="NCBI Taxonomy" id="2527991"/>
    <lineage>
        <taxon>Bacteria</taxon>
        <taxon>Pseudomonadati</taxon>
        <taxon>Planctomycetota</taxon>
        <taxon>Planctomycetia</taxon>
        <taxon>Pirellulales</taxon>
        <taxon>Lacipirellulaceae</taxon>
        <taxon>Pseudobythopirellula</taxon>
    </lineage>
</organism>
<evidence type="ECO:0000256" key="4">
    <source>
        <dbReference type="ARBA" id="ARBA00022679"/>
    </source>
</evidence>
<dbReference type="OrthoDB" id="9802503at2"/>
<feature type="domain" description="Phosphofructokinase" evidence="12">
    <location>
        <begin position="19"/>
        <end position="379"/>
    </location>
</feature>
<sequence length="443" mass="48629">MAKKSTLDRPAKHDTSFKRVAILFAGGPAPGANAVISAAAVSFLRNGIEVVGVKHGYSSLIDYSPEKPLVEGEDYVMIDHKMLSRTRNRAGIIIGTARANPGKLVSAPEHLEDPERSAPLKNVYEGLSSIGVDALISIGGDDTLKTANKIKMYQDRLPEGSHKIPVVHLPKTIDNDYCGIDFTFGYFTAVDFLAREVRNLLADAEANRCYFLAESMGRSAGWLAYGVAIAGEASLVVSVEDIAGKYRTTEEVDNPVTGEKETREVMNMQEVMRRVVLTMTTREKEGKTYGVIVVAEGLAELLPYEYIKGVGRDDHGHIQISAVNLHALFSKLIAEEYKRQTGKKRDVKPVQLGYEARCTPPHAFDVMLGSQLGVGAYRALVENGLNGVMVSVEGQLQLLYVPFDELVDPQTLVTVVRYIEPESDFQSLTRFLETYVNEEDIAG</sequence>
<evidence type="ECO:0000256" key="5">
    <source>
        <dbReference type="ARBA" id="ARBA00022723"/>
    </source>
</evidence>
<dbReference type="RefSeq" id="WP_146402086.1">
    <property type="nucleotide sequence ID" value="NZ_SJPQ01000003.1"/>
</dbReference>
<evidence type="ECO:0000256" key="1">
    <source>
        <dbReference type="ARBA" id="ARBA00001946"/>
    </source>
</evidence>
<dbReference type="Gene3D" id="3.40.50.450">
    <property type="match status" value="1"/>
</dbReference>
<gene>
    <name evidence="13" type="primary">pfkA</name>
    <name evidence="13" type="ORF">Mal64_32510</name>
</gene>
<dbReference type="PRINTS" id="PR00476">
    <property type="entry name" value="PHFRCTKINASE"/>
</dbReference>
<name>A0A5C5ZKM2_9BACT</name>
<dbReference type="GO" id="GO:0046872">
    <property type="term" value="F:metal ion binding"/>
    <property type="evidence" value="ECO:0007669"/>
    <property type="project" value="UniProtKB-KW"/>
</dbReference>
<dbReference type="PANTHER" id="PTHR43650">
    <property type="entry name" value="PYROPHOSPHATE--FRUCTOSE 6-PHOSPHATE 1-PHOSPHOTRANSFERASE"/>
    <property type="match status" value="1"/>
</dbReference>
<evidence type="ECO:0000256" key="3">
    <source>
        <dbReference type="ARBA" id="ARBA00022490"/>
    </source>
</evidence>
<dbReference type="Proteomes" id="UP000315440">
    <property type="component" value="Unassembled WGS sequence"/>
</dbReference>
<protein>
    <submittedName>
        <fullName evidence="13">6-phosphofructokinase</fullName>
        <ecNumber evidence="13">2.7.1.11</ecNumber>
    </submittedName>
</protein>
<evidence type="ECO:0000256" key="2">
    <source>
        <dbReference type="ARBA" id="ARBA00003138"/>
    </source>
</evidence>
<dbReference type="Gene3D" id="3.40.50.460">
    <property type="entry name" value="Phosphofructokinase domain"/>
    <property type="match status" value="1"/>
</dbReference>
<dbReference type="InterPro" id="IPR022953">
    <property type="entry name" value="ATP_PFK"/>
</dbReference>
<evidence type="ECO:0000259" key="12">
    <source>
        <dbReference type="Pfam" id="PF00365"/>
    </source>
</evidence>